<keyword evidence="5" id="KW-0732">Signal</keyword>
<comment type="function">
    <text evidence="1 5">PPIases accelerate the folding of proteins. It catalyzes the cis-trans isomerization of proline imidic peptide bonds in oligopeptides.</text>
</comment>
<sequence>MKKTALLLAALLGAASAYAQTIKLQTSEGDIRIELDAEKAPKTVANFVQYVKAGHYSGTIFHRVIDGFMIQGGGFDAKLVQKPTKAPIPLESHNGLSNLRGTIAMARTGVPNSATSQFFINVVDNQRLDGEADNPASGYAVFGRVIEGMEVVDKIRAVEVSNQGALQNVPVKPITITKALIEPVKK</sequence>
<evidence type="ECO:0000256" key="5">
    <source>
        <dbReference type="RuleBase" id="RU363019"/>
    </source>
</evidence>
<accession>A0A2W5E3J7</accession>
<dbReference type="InterPro" id="IPR044665">
    <property type="entry name" value="E_coli_cyclophilin_A-like"/>
</dbReference>
<dbReference type="EMBL" id="QFOD01000001">
    <property type="protein sequence ID" value="PZP36644.1"/>
    <property type="molecule type" value="Genomic_DNA"/>
</dbReference>
<dbReference type="Proteomes" id="UP000249633">
    <property type="component" value="Unassembled WGS sequence"/>
</dbReference>
<evidence type="ECO:0000256" key="2">
    <source>
        <dbReference type="ARBA" id="ARBA00007365"/>
    </source>
</evidence>
<evidence type="ECO:0000259" key="6">
    <source>
        <dbReference type="PROSITE" id="PS50072"/>
    </source>
</evidence>
<evidence type="ECO:0000256" key="3">
    <source>
        <dbReference type="ARBA" id="ARBA00023110"/>
    </source>
</evidence>
<evidence type="ECO:0000256" key="1">
    <source>
        <dbReference type="ARBA" id="ARBA00002388"/>
    </source>
</evidence>
<evidence type="ECO:0000313" key="7">
    <source>
        <dbReference type="EMBL" id="PZP36644.1"/>
    </source>
</evidence>
<evidence type="ECO:0000256" key="4">
    <source>
        <dbReference type="ARBA" id="ARBA00023235"/>
    </source>
</evidence>
<dbReference type="PRINTS" id="PR00153">
    <property type="entry name" value="CSAPPISMRASE"/>
</dbReference>
<dbReference type="AlphaFoldDB" id="A0A2W5E3J7"/>
<dbReference type="EC" id="5.2.1.8" evidence="5"/>
<dbReference type="CDD" id="cd01920">
    <property type="entry name" value="cyclophilin_EcCYP_like"/>
    <property type="match status" value="1"/>
</dbReference>
<keyword evidence="4 5" id="KW-0413">Isomerase</keyword>
<dbReference type="Gene3D" id="2.40.100.10">
    <property type="entry name" value="Cyclophilin-like"/>
    <property type="match status" value="1"/>
</dbReference>
<protein>
    <recommendedName>
        <fullName evidence="5">Peptidyl-prolyl cis-trans isomerase</fullName>
        <shortName evidence="5">PPIase</shortName>
        <ecNumber evidence="5">5.2.1.8</ecNumber>
    </recommendedName>
</protein>
<dbReference type="PIRSF" id="PIRSF001467">
    <property type="entry name" value="Peptidylpro_ismrse"/>
    <property type="match status" value="1"/>
</dbReference>
<comment type="similarity">
    <text evidence="2 5">Belongs to the cyclophilin-type PPIase family.</text>
</comment>
<feature type="chain" id="PRO_5015796547" description="Peptidyl-prolyl cis-trans isomerase" evidence="5">
    <location>
        <begin position="20"/>
        <end position="186"/>
    </location>
</feature>
<dbReference type="PROSITE" id="PS00170">
    <property type="entry name" value="CSA_PPIASE_1"/>
    <property type="match status" value="1"/>
</dbReference>
<dbReference type="GO" id="GO:0003755">
    <property type="term" value="F:peptidyl-prolyl cis-trans isomerase activity"/>
    <property type="evidence" value="ECO:0007669"/>
    <property type="project" value="UniProtKB-UniRule"/>
</dbReference>
<dbReference type="InterPro" id="IPR024936">
    <property type="entry name" value="Cyclophilin-type_PPIase"/>
</dbReference>
<dbReference type="Pfam" id="PF00160">
    <property type="entry name" value="Pro_isomerase"/>
    <property type="match status" value="1"/>
</dbReference>
<dbReference type="InterPro" id="IPR029000">
    <property type="entry name" value="Cyclophilin-like_dom_sf"/>
</dbReference>
<dbReference type="SUPFAM" id="SSF50891">
    <property type="entry name" value="Cyclophilin-like"/>
    <property type="match status" value="1"/>
</dbReference>
<dbReference type="InterPro" id="IPR020892">
    <property type="entry name" value="Cyclophilin-type_PPIase_CS"/>
</dbReference>
<dbReference type="InterPro" id="IPR002130">
    <property type="entry name" value="Cyclophilin-type_PPIase_dom"/>
</dbReference>
<reference evidence="7 8" key="1">
    <citation type="submission" date="2017-08" db="EMBL/GenBank/DDBJ databases">
        <title>Infants hospitalized years apart are colonized by the same room-sourced microbial strains.</title>
        <authorList>
            <person name="Brooks B."/>
            <person name="Olm M.R."/>
            <person name="Firek B.A."/>
            <person name="Baker R."/>
            <person name="Thomas B.C."/>
            <person name="Morowitz M.J."/>
            <person name="Banfield J.F."/>
        </authorList>
    </citation>
    <scope>NUCLEOTIDE SEQUENCE [LARGE SCALE GENOMIC DNA]</scope>
    <source>
        <strain evidence="7">S2_012_000_R2_81</strain>
    </source>
</reference>
<comment type="caution">
    <text evidence="7">The sequence shown here is derived from an EMBL/GenBank/DDBJ whole genome shotgun (WGS) entry which is preliminary data.</text>
</comment>
<evidence type="ECO:0000313" key="8">
    <source>
        <dbReference type="Proteomes" id="UP000249633"/>
    </source>
</evidence>
<dbReference type="PROSITE" id="PS50072">
    <property type="entry name" value="CSA_PPIASE_2"/>
    <property type="match status" value="1"/>
</dbReference>
<gene>
    <name evidence="7" type="ORF">DI603_01395</name>
</gene>
<proteinExistence type="inferred from homology"/>
<dbReference type="GO" id="GO:0006457">
    <property type="term" value="P:protein folding"/>
    <property type="evidence" value="ECO:0007669"/>
    <property type="project" value="InterPro"/>
</dbReference>
<organism evidence="7 8">
    <name type="scientific">Roseateles depolymerans</name>
    <dbReference type="NCBI Taxonomy" id="76731"/>
    <lineage>
        <taxon>Bacteria</taxon>
        <taxon>Pseudomonadati</taxon>
        <taxon>Pseudomonadota</taxon>
        <taxon>Betaproteobacteria</taxon>
        <taxon>Burkholderiales</taxon>
        <taxon>Sphaerotilaceae</taxon>
        <taxon>Roseateles</taxon>
    </lineage>
</organism>
<comment type="catalytic activity">
    <reaction evidence="5">
        <text>[protein]-peptidylproline (omega=180) = [protein]-peptidylproline (omega=0)</text>
        <dbReference type="Rhea" id="RHEA:16237"/>
        <dbReference type="Rhea" id="RHEA-COMP:10747"/>
        <dbReference type="Rhea" id="RHEA-COMP:10748"/>
        <dbReference type="ChEBI" id="CHEBI:83833"/>
        <dbReference type="ChEBI" id="CHEBI:83834"/>
        <dbReference type="EC" id="5.2.1.8"/>
    </reaction>
</comment>
<feature type="signal peptide" evidence="5">
    <location>
        <begin position="1"/>
        <end position="19"/>
    </location>
</feature>
<keyword evidence="3 5" id="KW-0697">Rotamase</keyword>
<dbReference type="PANTHER" id="PTHR43246">
    <property type="entry name" value="PEPTIDYL-PROLYL CIS-TRANS ISOMERASE CYP38, CHLOROPLASTIC"/>
    <property type="match status" value="1"/>
</dbReference>
<name>A0A2W5E3J7_9BURK</name>
<feature type="domain" description="PPIase cyclophilin-type" evidence="6">
    <location>
        <begin position="18"/>
        <end position="181"/>
    </location>
</feature>